<protein>
    <submittedName>
        <fullName evidence="1">Uncharacterized protein</fullName>
    </submittedName>
</protein>
<organism evidence="1 2">
    <name type="scientific">Leucogyrophana mollusca</name>
    <dbReference type="NCBI Taxonomy" id="85980"/>
    <lineage>
        <taxon>Eukaryota</taxon>
        <taxon>Fungi</taxon>
        <taxon>Dikarya</taxon>
        <taxon>Basidiomycota</taxon>
        <taxon>Agaricomycotina</taxon>
        <taxon>Agaricomycetes</taxon>
        <taxon>Agaricomycetidae</taxon>
        <taxon>Boletales</taxon>
        <taxon>Boletales incertae sedis</taxon>
        <taxon>Leucogyrophana</taxon>
    </lineage>
</organism>
<name>A0ACB8B8E9_9AGAM</name>
<evidence type="ECO:0000313" key="1">
    <source>
        <dbReference type="EMBL" id="KAH7922080.1"/>
    </source>
</evidence>
<gene>
    <name evidence="1" type="ORF">BV22DRAFT_1037885</name>
</gene>
<proteinExistence type="predicted"/>
<keyword evidence="2" id="KW-1185">Reference proteome</keyword>
<evidence type="ECO:0000313" key="2">
    <source>
        <dbReference type="Proteomes" id="UP000790709"/>
    </source>
</evidence>
<reference evidence="1" key="1">
    <citation type="journal article" date="2021" name="New Phytol.">
        <title>Evolutionary innovations through gain and loss of genes in the ectomycorrhizal Boletales.</title>
        <authorList>
            <person name="Wu G."/>
            <person name="Miyauchi S."/>
            <person name="Morin E."/>
            <person name="Kuo A."/>
            <person name="Drula E."/>
            <person name="Varga T."/>
            <person name="Kohler A."/>
            <person name="Feng B."/>
            <person name="Cao Y."/>
            <person name="Lipzen A."/>
            <person name="Daum C."/>
            <person name="Hundley H."/>
            <person name="Pangilinan J."/>
            <person name="Johnson J."/>
            <person name="Barry K."/>
            <person name="LaButti K."/>
            <person name="Ng V."/>
            <person name="Ahrendt S."/>
            <person name="Min B."/>
            <person name="Choi I.G."/>
            <person name="Park H."/>
            <person name="Plett J.M."/>
            <person name="Magnuson J."/>
            <person name="Spatafora J.W."/>
            <person name="Nagy L.G."/>
            <person name="Henrissat B."/>
            <person name="Grigoriev I.V."/>
            <person name="Yang Z.L."/>
            <person name="Xu J."/>
            <person name="Martin F.M."/>
        </authorList>
    </citation>
    <scope>NUCLEOTIDE SEQUENCE</scope>
    <source>
        <strain evidence="1">KUC20120723A-06</strain>
    </source>
</reference>
<sequence length="137" mass="15508">MERLATAPKRMWSHWLRENATFWLTETTFPTRPTISPNKPKQLDDGYLYAPTSPTKATFDAFFYATRSRTATVFQCTDGKEHDVNSGGPEFLGKLCVENVVYVGVIPPRRNTSFEMHLDGPPLIEPRQGALCSRVPM</sequence>
<comment type="caution">
    <text evidence="1">The sequence shown here is derived from an EMBL/GenBank/DDBJ whole genome shotgun (WGS) entry which is preliminary data.</text>
</comment>
<dbReference type="Proteomes" id="UP000790709">
    <property type="component" value="Unassembled WGS sequence"/>
</dbReference>
<accession>A0ACB8B8E9</accession>
<dbReference type="EMBL" id="MU266499">
    <property type="protein sequence ID" value="KAH7922080.1"/>
    <property type="molecule type" value="Genomic_DNA"/>
</dbReference>